<sequence>MTENDSDRTNSRLVSFLGVGDYRPTTYAFQGRQVETRFVAQALAEFLDCGRTTILATHEAEDRHGEALRAALEDDGRQVELRRIPSGRSEAELRDQFRILRDTLIEDTETPLTIDITHGFRAQPFFAAAGLAVLSASGRLPEQTRILYGAFEAKDGNSTPIWELSPLLDMMGYAQAASAFRQTGDARPLADALEAERRRIAARAQQGERGFAKAQLVAPLRRFAADLAATRLVALLVGVERNGKFEKSSARALHEALEKWAAQCDRDHPALVPLIGDLIEMTSGLLVPEDAAVEQGLAAAEARRATAELAELYLGFGRLMEAAAIAREEIVSRIATRPEAIRAGRRDFDPEARAAVERTASAARDIRSLWDWRNDLLHAGMRLDPLPGDRLAKNVRALVDEIARPAKTIIVSRHPGAIEWIKRQGIVGDEVLEHVAEEDIARLRAGDRIVGTLPVTLVARLCGQGVTCEILSLDMEQSDRGRDLTAEDLEAAGARLDRVRASFAD</sequence>
<evidence type="ECO:0000313" key="2">
    <source>
        <dbReference type="Proteomes" id="UP000236742"/>
    </source>
</evidence>
<evidence type="ECO:0000313" key="1">
    <source>
        <dbReference type="EMBL" id="SEG04557.1"/>
    </source>
</evidence>
<dbReference type="InterPro" id="IPR013383">
    <property type="entry name" value="CRISPR-assoc_prot_DxTHG_CS"/>
</dbReference>
<dbReference type="Pfam" id="PF09652">
    <property type="entry name" value="Cas_VVA1548"/>
    <property type="match status" value="1"/>
</dbReference>
<protein>
    <submittedName>
        <fullName evidence="1">CRISPR-associated protein Csx16</fullName>
    </submittedName>
</protein>
<dbReference type="RefSeq" id="WP_160114874.1">
    <property type="nucleotide sequence ID" value="NZ_FNVD01000009.1"/>
</dbReference>
<dbReference type="SUPFAM" id="SSF160980">
    <property type="entry name" value="SSO1389-like"/>
    <property type="match status" value="1"/>
</dbReference>
<proteinExistence type="predicted"/>
<dbReference type="NCBIfam" id="TIGR02549">
    <property type="entry name" value="CRISPR_DxTHG"/>
    <property type="match status" value="1"/>
</dbReference>
<dbReference type="AlphaFoldDB" id="A0A1H5WZT2"/>
<gene>
    <name evidence="1" type="ORF">SAMN05421751_10990</name>
</gene>
<name>A0A1H5WZT2_9RHOB</name>
<accession>A0A1H5WZT2</accession>
<dbReference type="Proteomes" id="UP000236742">
    <property type="component" value="Unassembled WGS sequence"/>
</dbReference>
<organism evidence="1 2">
    <name type="scientific">Jhaorihella thermophila</name>
    <dbReference type="NCBI Taxonomy" id="488547"/>
    <lineage>
        <taxon>Bacteria</taxon>
        <taxon>Pseudomonadati</taxon>
        <taxon>Pseudomonadota</taxon>
        <taxon>Alphaproteobacteria</taxon>
        <taxon>Rhodobacterales</taxon>
        <taxon>Paracoccaceae</taxon>
        <taxon>Jhaorihella</taxon>
    </lineage>
</organism>
<dbReference type="OrthoDB" id="8548152at2"/>
<keyword evidence="2" id="KW-1185">Reference proteome</keyword>
<reference evidence="1 2" key="1">
    <citation type="submission" date="2016-10" db="EMBL/GenBank/DDBJ databases">
        <authorList>
            <person name="de Groot N.N."/>
        </authorList>
    </citation>
    <scope>NUCLEOTIDE SEQUENCE [LARGE SCALE GENOMIC DNA]</scope>
    <source>
        <strain evidence="1 2">DSM 23413</strain>
    </source>
</reference>
<dbReference type="NCBIfam" id="TIGR02620">
    <property type="entry name" value="cas_VVA1548"/>
    <property type="match status" value="1"/>
</dbReference>
<dbReference type="EMBL" id="FNVD01000009">
    <property type="protein sequence ID" value="SEG04557.1"/>
    <property type="molecule type" value="Genomic_DNA"/>
</dbReference>
<dbReference type="InterPro" id="IPR013443">
    <property type="entry name" value="CRISPR-assoc_prot_Csx16"/>
</dbReference>